<gene>
    <name evidence="1" type="ORF">LTR32_002936</name>
</gene>
<keyword evidence="2" id="KW-1185">Reference proteome</keyword>
<comment type="caution">
    <text evidence="1">The sequence shown here is derived from an EMBL/GenBank/DDBJ whole genome shotgun (WGS) entry which is preliminary data.</text>
</comment>
<organism evidence="1 2">
    <name type="scientific">Rachicladosporium monterosium</name>
    <dbReference type="NCBI Taxonomy" id="1507873"/>
    <lineage>
        <taxon>Eukaryota</taxon>
        <taxon>Fungi</taxon>
        <taxon>Dikarya</taxon>
        <taxon>Ascomycota</taxon>
        <taxon>Pezizomycotina</taxon>
        <taxon>Dothideomycetes</taxon>
        <taxon>Dothideomycetidae</taxon>
        <taxon>Cladosporiales</taxon>
        <taxon>Cladosporiaceae</taxon>
        <taxon>Rachicladosporium</taxon>
    </lineage>
</organism>
<dbReference type="PANTHER" id="PTHR42085:SF2">
    <property type="entry name" value="F-BOX DOMAIN-CONTAINING PROTEIN"/>
    <property type="match status" value="1"/>
</dbReference>
<dbReference type="InterPro" id="IPR038883">
    <property type="entry name" value="AN11006-like"/>
</dbReference>
<dbReference type="EMBL" id="JAVRRR010000162">
    <property type="protein sequence ID" value="KAK5145286.1"/>
    <property type="molecule type" value="Genomic_DNA"/>
</dbReference>
<evidence type="ECO:0000313" key="2">
    <source>
        <dbReference type="Proteomes" id="UP001308179"/>
    </source>
</evidence>
<protein>
    <recommendedName>
        <fullName evidence="3">F-box domain-containing protein</fullName>
    </recommendedName>
</protein>
<evidence type="ECO:0000313" key="1">
    <source>
        <dbReference type="EMBL" id="KAK5145286.1"/>
    </source>
</evidence>
<name>A0ABR0L8W2_9PEZI</name>
<dbReference type="PANTHER" id="PTHR42085">
    <property type="entry name" value="F-BOX DOMAIN-CONTAINING PROTEIN"/>
    <property type="match status" value="1"/>
</dbReference>
<dbReference type="Proteomes" id="UP001308179">
    <property type="component" value="Unassembled WGS sequence"/>
</dbReference>
<accession>A0ABR0L8W2</accession>
<reference evidence="1 2" key="1">
    <citation type="submission" date="2023-08" db="EMBL/GenBank/DDBJ databases">
        <title>Black Yeasts Isolated from many extreme environments.</title>
        <authorList>
            <person name="Coleine C."/>
            <person name="Stajich J.E."/>
            <person name="Selbmann L."/>
        </authorList>
    </citation>
    <scope>NUCLEOTIDE SEQUENCE [LARGE SCALE GENOMIC DNA]</scope>
    <source>
        <strain evidence="1 2">CCFEE 5386</strain>
    </source>
</reference>
<evidence type="ECO:0008006" key="3">
    <source>
        <dbReference type="Google" id="ProtNLM"/>
    </source>
</evidence>
<sequence length="375" mass="41316">MLSNLSSSTKPTGFSSLPAELRNQIYSLALNDSPPIRITNSTNDTTDLALLQASPQIRSEAGPMRWSRGTFQFELTAQDILLNAPFASRWLSAFGTHRIRYIKELTISHADRFSVTLGHEMLANRKPALVLKQLTMAGADDAGNLPGSASRPLNLTEIRASISSALTAMYCDADLDLDLASYTEHNLVSGLAQFLHFIDQPYTSSLHPKYESALHFITGGTRFYEMWLGGKFFCYGIESEVRTEEARVAWESSTLEIDPDPVTLRDVRIVGSTEKWHGCAPMKGQWWTELRRFSPPRGQGGDLSVGSALHAGLEGRGRWDVDRCGARWSGGGDEDVTLEADALHRAVEAGERIFEHTREVTVEEVLAGVSTTLNG</sequence>
<proteinExistence type="predicted"/>